<dbReference type="Proteomes" id="UP000288953">
    <property type="component" value="Chromosome"/>
</dbReference>
<name>A0ABX5R6Z6_9PSED</name>
<protein>
    <submittedName>
        <fullName evidence="3">Uroporphyrinogen-III C-methyltransferase</fullName>
        <ecNumber evidence="3">2.1.1.107</ecNumber>
    </submittedName>
</protein>
<keyword evidence="2" id="KW-0472">Membrane</keyword>
<feature type="coiled-coil region" evidence="1">
    <location>
        <begin position="61"/>
        <end position="88"/>
    </location>
</feature>
<evidence type="ECO:0000256" key="1">
    <source>
        <dbReference type="SAM" id="Coils"/>
    </source>
</evidence>
<sequence>MSDTTIHKNEAQPLLQAPVELQLAKLHHSNILAVIGMFLGVAGAAVGIWSILQAHMLKASNQQHLNQVQTLDDQFQSLKQSQQQLTARIVQLPTTDEFENCRYLITKLQGDQQRLSDHLETVLGLSHQDWYLAEAEHLIRLASLRLSALQDINSAYLLVQSADEILRKQSDPGAYIVHEQLAKSLAALRNIDQPDRNGLYLQLIALREQAMQLASIAPEYQLTEQVPEEFQTSDTRHYLSHWWKQIFRYFRIDFKPDDNVHPLRAGQSLNQAHIALNLTLEQAQWAVLNNDKIVYSRSMGEARKMLQNNFNQDNQQSKAILAQIAELEPKTVSVVTPSLAASLAAVQAYLSVYAPKASAGVPATQE</sequence>
<dbReference type="PANTHER" id="PTHR38043">
    <property type="entry name" value="PROTEIN HEMX"/>
    <property type="match status" value="1"/>
</dbReference>
<proteinExistence type="predicted"/>
<dbReference type="EC" id="2.1.1.107" evidence="3"/>
<organism evidence="3 4">
    <name type="scientific">Candidatus Pseudomonas adelgestsugas</name>
    <dbReference type="NCBI Taxonomy" id="1302376"/>
    <lineage>
        <taxon>Bacteria</taxon>
        <taxon>Pseudomonadati</taxon>
        <taxon>Pseudomonadota</taxon>
        <taxon>Gammaproteobacteria</taxon>
        <taxon>Pseudomonadales</taxon>
        <taxon>Pseudomonadaceae</taxon>
        <taxon>Pseudomonas</taxon>
    </lineage>
</organism>
<keyword evidence="3" id="KW-0808">Transferase</keyword>
<dbReference type="GO" id="GO:0004851">
    <property type="term" value="F:uroporphyrin-III C-methyltransferase activity"/>
    <property type="evidence" value="ECO:0007669"/>
    <property type="project" value="UniProtKB-EC"/>
</dbReference>
<dbReference type="PANTHER" id="PTHR38043:SF1">
    <property type="entry name" value="PROTEIN HEMX"/>
    <property type="match status" value="1"/>
</dbReference>
<feature type="transmembrane region" description="Helical" evidence="2">
    <location>
        <begin position="31"/>
        <end position="52"/>
    </location>
</feature>
<keyword evidence="4" id="KW-1185">Reference proteome</keyword>
<dbReference type="InterPro" id="IPR007470">
    <property type="entry name" value="HemX"/>
</dbReference>
<dbReference type="RefSeq" id="WP_129210397.1">
    <property type="nucleotide sequence ID" value="NZ_CP026512.1"/>
</dbReference>
<evidence type="ECO:0000256" key="2">
    <source>
        <dbReference type="SAM" id="Phobius"/>
    </source>
</evidence>
<gene>
    <name evidence="3" type="primary">hemX</name>
    <name evidence="3" type="ORF">C3B55_00041</name>
</gene>
<evidence type="ECO:0000313" key="4">
    <source>
        <dbReference type="Proteomes" id="UP000288953"/>
    </source>
</evidence>
<dbReference type="EMBL" id="CP026512">
    <property type="protein sequence ID" value="QAX81416.1"/>
    <property type="molecule type" value="Genomic_DNA"/>
</dbReference>
<keyword evidence="2" id="KW-1133">Transmembrane helix</keyword>
<dbReference type="GO" id="GO:0032259">
    <property type="term" value="P:methylation"/>
    <property type="evidence" value="ECO:0007669"/>
    <property type="project" value="UniProtKB-KW"/>
</dbReference>
<accession>A0ABX5R6Z6</accession>
<keyword evidence="3" id="KW-0489">Methyltransferase</keyword>
<dbReference type="Pfam" id="PF04375">
    <property type="entry name" value="HemX"/>
    <property type="match status" value="1"/>
</dbReference>
<reference evidence="3 4" key="1">
    <citation type="journal article" date="2018" name="Genome Biol. Evol.">
        <title>Partnering With a Pest: Genomes of Hemlock Woolly Adelgid Symbionts Reveal Atypical Nutritional Provisioning Patterns in Dual-Obligate Bacteria.</title>
        <authorList>
            <person name="Weglarz K.M."/>
            <person name="Havill N.P."/>
            <person name="Burke G.R."/>
            <person name="von Dohlen C.D."/>
        </authorList>
    </citation>
    <scope>NUCLEOTIDE SEQUENCE [LARGE SCALE GENOMIC DNA]</scope>
    <source>
        <strain evidence="3 4">HWA_ENA</strain>
    </source>
</reference>
<keyword evidence="1" id="KW-0175">Coiled coil</keyword>
<evidence type="ECO:0000313" key="3">
    <source>
        <dbReference type="EMBL" id="QAX81416.1"/>
    </source>
</evidence>
<keyword evidence="2" id="KW-0812">Transmembrane</keyword>